<organism evidence="2 3">
    <name type="scientific">Candidatus Kuenenbacteria bacterium GW2011_GWA2_42_15</name>
    <dbReference type="NCBI Taxonomy" id="1618677"/>
    <lineage>
        <taxon>Bacteria</taxon>
        <taxon>Candidatus Kueneniibacteriota</taxon>
    </lineage>
</organism>
<dbReference type="Proteomes" id="UP000034516">
    <property type="component" value="Unassembled WGS sequence"/>
</dbReference>
<keyword evidence="1" id="KW-0472">Membrane</keyword>
<dbReference type="AlphaFoldDB" id="A0A0G0Z0L8"/>
<protein>
    <submittedName>
        <fullName evidence="2">Uncharacterized protein</fullName>
    </submittedName>
</protein>
<sequence length="123" mass="13663">MQNTKNIIRPLLLTVGILLIPFFGDMFVDGWNWPWTAFAFFGVVLFSAGLAYELAGKYAKTGVISGFVFGEIVAGGVIATLRYLNPNDDVAGVVIITFLISGLFFAFVGYLIQKYFEKKRNHL</sequence>
<feature type="transmembrane region" description="Helical" evidence="1">
    <location>
        <begin position="7"/>
        <end position="27"/>
    </location>
</feature>
<accession>A0A0G0Z0L8</accession>
<feature type="transmembrane region" description="Helical" evidence="1">
    <location>
        <begin position="64"/>
        <end position="84"/>
    </location>
</feature>
<dbReference type="EMBL" id="LCCW01000019">
    <property type="protein sequence ID" value="KKS42320.1"/>
    <property type="molecule type" value="Genomic_DNA"/>
</dbReference>
<gene>
    <name evidence="2" type="ORF">UV02_C0019G0009</name>
</gene>
<reference evidence="2 3" key="1">
    <citation type="journal article" date="2015" name="Nature">
        <title>rRNA introns, odd ribosomes, and small enigmatic genomes across a large radiation of phyla.</title>
        <authorList>
            <person name="Brown C.T."/>
            <person name="Hug L.A."/>
            <person name="Thomas B.C."/>
            <person name="Sharon I."/>
            <person name="Castelle C.J."/>
            <person name="Singh A."/>
            <person name="Wilkins M.J."/>
            <person name="Williams K.H."/>
            <person name="Banfield J.F."/>
        </authorList>
    </citation>
    <scope>NUCLEOTIDE SEQUENCE [LARGE SCALE GENOMIC DNA]</scope>
</reference>
<keyword evidence="1" id="KW-0812">Transmembrane</keyword>
<evidence type="ECO:0000256" key="1">
    <source>
        <dbReference type="SAM" id="Phobius"/>
    </source>
</evidence>
<name>A0A0G0Z0L8_9BACT</name>
<evidence type="ECO:0000313" key="2">
    <source>
        <dbReference type="EMBL" id="KKS42320.1"/>
    </source>
</evidence>
<feature type="transmembrane region" description="Helical" evidence="1">
    <location>
        <begin position="33"/>
        <end position="52"/>
    </location>
</feature>
<proteinExistence type="predicted"/>
<evidence type="ECO:0000313" key="3">
    <source>
        <dbReference type="Proteomes" id="UP000034516"/>
    </source>
</evidence>
<comment type="caution">
    <text evidence="2">The sequence shown here is derived from an EMBL/GenBank/DDBJ whole genome shotgun (WGS) entry which is preliminary data.</text>
</comment>
<feature type="transmembrane region" description="Helical" evidence="1">
    <location>
        <begin position="90"/>
        <end position="112"/>
    </location>
</feature>
<keyword evidence="1" id="KW-1133">Transmembrane helix</keyword>